<dbReference type="Gene3D" id="1.10.8.50">
    <property type="match status" value="1"/>
</dbReference>
<keyword evidence="7" id="KW-0862">Zinc</keyword>
<accession>A0A7W7CIK3</accession>
<dbReference type="SMART" id="SM01232">
    <property type="entry name" value="H2TH"/>
    <property type="match status" value="1"/>
</dbReference>
<dbReference type="GO" id="GO:0140078">
    <property type="term" value="F:class I DNA-(apurinic or apyrimidinic site) endonuclease activity"/>
    <property type="evidence" value="ECO:0007669"/>
    <property type="project" value="UniProtKB-EC"/>
</dbReference>
<dbReference type="SUPFAM" id="SSF46946">
    <property type="entry name" value="S13-like H2TH domain"/>
    <property type="match status" value="1"/>
</dbReference>
<evidence type="ECO:0000256" key="4">
    <source>
        <dbReference type="ARBA" id="ARBA00022763"/>
    </source>
</evidence>
<evidence type="ECO:0000259" key="14">
    <source>
        <dbReference type="PROSITE" id="PS51066"/>
    </source>
</evidence>
<comment type="caution">
    <text evidence="16">The sequence shown here is derived from an EMBL/GenBank/DDBJ whole genome shotgun (WGS) entry which is preliminary data.</text>
</comment>
<evidence type="ECO:0000313" key="17">
    <source>
        <dbReference type="Proteomes" id="UP000533598"/>
    </source>
</evidence>
<keyword evidence="4" id="KW-0227">DNA damage</keyword>
<sequence>MPEGDTVFLAAKRLHEALRGQRLTRGELRHPDLAAADLAGRTVCSVRPVGKHLLFRLDDEHTLHSHFRMDGSWHLYRPGERWRGPAHQIRALLSTAERVAVGFRLHDLALLPTAEEHTLIGHLGPDLLSPDWDGALEDEAVRRLAADPARELGTALLDQSVMAGVGNIYKTEACFLLGVSPFSPVGAVDPRAAVRLCRRLLDRNKLHPEQSTTGHTGGRKHWVFERGRAGCLRCGGPVRVGEQLSYGMPRVTYHCPGCQPDATLEAVDPELEGGSP</sequence>
<dbReference type="InterPro" id="IPR015886">
    <property type="entry name" value="H2TH_FPG"/>
</dbReference>
<feature type="domain" description="Formamidopyrimidine-DNA glycosylase catalytic" evidence="15">
    <location>
        <begin position="2"/>
        <end position="102"/>
    </location>
</feature>
<dbReference type="PROSITE" id="PS51068">
    <property type="entry name" value="FPG_CAT"/>
    <property type="match status" value="1"/>
</dbReference>
<dbReference type="InterPro" id="IPR010979">
    <property type="entry name" value="Ribosomal_uS13-like_H2TH"/>
</dbReference>
<evidence type="ECO:0000256" key="6">
    <source>
        <dbReference type="ARBA" id="ARBA00022801"/>
    </source>
</evidence>
<dbReference type="PROSITE" id="PS51066">
    <property type="entry name" value="ZF_FPG_2"/>
    <property type="match status" value="1"/>
</dbReference>
<dbReference type="SUPFAM" id="SSF81624">
    <property type="entry name" value="N-terminal domain of MutM-like DNA repair proteins"/>
    <property type="match status" value="1"/>
</dbReference>
<dbReference type="PANTHER" id="PTHR42697:SF1">
    <property type="entry name" value="ENDONUCLEASE 8"/>
    <property type="match status" value="1"/>
</dbReference>
<dbReference type="EC" id="4.2.99.18" evidence="2"/>
<evidence type="ECO:0000256" key="5">
    <source>
        <dbReference type="ARBA" id="ARBA00022771"/>
    </source>
</evidence>
<dbReference type="GO" id="GO:0000703">
    <property type="term" value="F:oxidized pyrimidine nucleobase lesion DNA N-glycosylase activity"/>
    <property type="evidence" value="ECO:0007669"/>
    <property type="project" value="TreeGrafter"/>
</dbReference>
<dbReference type="AlphaFoldDB" id="A0A7W7CIK3"/>
<dbReference type="InterPro" id="IPR000214">
    <property type="entry name" value="Znf_DNA_glyclase/AP_lyase"/>
</dbReference>
<dbReference type="Pfam" id="PF06831">
    <property type="entry name" value="H2TH"/>
    <property type="match status" value="1"/>
</dbReference>
<keyword evidence="6 16" id="KW-0378">Hydrolase</keyword>
<dbReference type="EMBL" id="JACHMH010000001">
    <property type="protein sequence ID" value="MBB4681869.1"/>
    <property type="molecule type" value="Genomic_DNA"/>
</dbReference>
<keyword evidence="3" id="KW-0479">Metal-binding</keyword>
<dbReference type="GO" id="GO:0006284">
    <property type="term" value="P:base-excision repair"/>
    <property type="evidence" value="ECO:0007669"/>
    <property type="project" value="InterPro"/>
</dbReference>
<organism evidence="16 17">
    <name type="scientific">Crossiella cryophila</name>
    <dbReference type="NCBI Taxonomy" id="43355"/>
    <lineage>
        <taxon>Bacteria</taxon>
        <taxon>Bacillati</taxon>
        <taxon>Actinomycetota</taxon>
        <taxon>Actinomycetes</taxon>
        <taxon>Pseudonocardiales</taxon>
        <taxon>Pseudonocardiaceae</taxon>
        <taxon>Crossiella</taxon>
    </lineage>
</organism>
<dbReference type="Proteomes" id="UP000533598">
    <property type="component" value="Unassembled WGS sequence"/>
</dbReference>
<feature type="domain" description="FPG-type" evidence="14">
    <location>
        <begin position="222"/>
        <end position="260"/>
    </location>
</feature>
<keyword evidence="5 13" id="KW-0863">Zinc-finger</keyword>
<evidence type="ECO:0000256" key="1">
    <source>
        <dbReference type="ARBA" id="ARBA00009409"/>
    </source>
</evidence>
<proteinExistence type="inferred from homology"/>
<dbReference type="CDD" id="cd08971">
    <property type="entry name" value="AcNei2_N"/>
    <property type="match status" value="1"/>
</dbReference>
<evidence type="ECO:0000259" key="15">
    <source>
        <dbReference type="PROSITE" id="PS51068"/>
    </source>
</evidence>
<name>A0A7W7CIK3_9PSEU</name>
<keyword evidence="9" id="KW-0234">DNA repair</keyword>
<evidence type="ECO:0000256" key="13">
    <source>
        <dbReference type="PROSITE-ProRule" id="PRU00391"/>
    </source>
</evidence>
<dbReference type="InterPro" id="IPR012319">
    <property type="entry name" value="FPG_cat"/>
</dbReference>
<dbReference type="SMART" id="SM00898">
    <property type="entry name" value="Fapy_DNA_glyco"/>
    <property type="match status" value="1"/>
</dbReference>
<dbReference type="RefSeq" id="WP_185008763.1">
    <property type="nucleotide sequence ID" value="NZ_BAAAUI010000058.1"/>
</dbReference>
<keyword evidence="8" id="KW-0238">DNA-binding</keyword>
<keyword evidence="12 16" id="KW-0326">Glycosidase</keyword>
<reference evidence="16 17" key="1">
    <citation type="submission" date="2020-08" db="EMBL/GenBank/DDBJ databases">
        <title>Sequencing the genomes of 1000 actinobacteria strains.</title>
        <authorList>
            <person name="Klenk H.-P."/>
        </authorList>
    </citation>
    <scope>NUCLEOTIDE SEQUENCE [LARGE SCALE GENOMIC DNA]</scope>
    <source>
        <strain evidence="16 17">DSM 44230</strain>
    </source>
</reference>
<keyword evidence="17" id="KW-1185">Reference proteome</keyword>
<evidence type="ECO:0000256" key="7">
    <source>
        <dbReference type="ARBA" id="ARBA00022833"/>
    </source>
</evidence>
<evidence type="ECO:0000256" key="12">
    <source>
        <dbReference type="ARBA" id="ARBA00023295"/>
    </source>
</evidence>
<evidence type="ECO:0000256" key="8">
    <source>
        <dbReference type="ARBA" id="ARBA00023125"/>
    </source>
</evidence>
<evidence type="ECO:0000256" key="10">
    <source>
        <dbReference type="ARBA" id="ARBA00023239"/>
    </source>
</evidence>
<gene>
    <name evidence="16" type="ORF">HNR67_007987</name>
</gene>
<protein>
    <recommendedName>
        <fullName evidence="2">DNA-(apurinic or apyrimidinic site) lyase</fullName>
        <ecNumber evidence="2">4.2.99.18</ecNumber>
    </recommendedName>
</protein>
<keyword evidence="11" id="KW-0511">Multifunctional enzyme</keyword>
<comment type="similarity">
    <text evidence="1">Belongs to the FPG family.</text>
</comment>
<dbReference type="GO" id="GO:0008270">
    <property type="term" value="F:zinc ion binding"/>
    <property type="evidence" value="ECO:0007669"/>
    <property type="project" value="UniProtKB-KW"/>
</dbReference>
<evidence type="ECO:0000256" key="11">
    <source>
        <dbReference type="ARBA" id="ARBA00023268"/>
    </source>
</evidence>
<evidence type="ECO:0000256" key="3">
    <source>
        <dbReference type="ARBA" id="ARBA00022723"/>
    </source>
</evidence>
<dbReference type="Gene3D" id="3.20.190.10">
    <property type="entry name" value="MutM-like, N-terminal"/>
    <property type="match status" value="1"/>
</dbReference>
<keyword evidence="16" id="KW-0255">Endonuclease</keyword>
<dbReference type="SUPFAM" id="SSF57716">
    <property type="entry name" value="Glucocorticoid receptor-like (DNA-binding domain)"/>
    <property type="match status" value="1"/>
</dbReference>
<keyword evidence="16" id="KW-0540">Nuclease</keyword>
<dbReference type="InterPro" id="IPR035937">
    <property type="entry name" value="FPG_N"/>
</dbReference>
<evidence type="ECO:0000256" key="2">
    <source>
        <dbReference type="ARBA" id="ARBA00012720"/>
    </source>
</evidence>
<evidence type="ECO:0000313" key="16">
    <source>
        <dbReference type="EMBL" id="MBB4681869.1"/>
    </source>
</evidence>
<dbReference type="PANTHER" id="PTHR42697">
    <property type="entry name" value="ENDONUCLEASE 8"/>
    <property type="match status" value="1"/>
</dbReference>
<dbReference type="GO" id="GO:0003684">
    <property type="term" value="F:damaged DNA binding"/>
    <property type="evidence" value="ECO:0007669"/>
    <property type="project" value="InterPro"/>
</dbReference>
<dbReference type="InterPro" id="IPR044090">
    <property type="entry name" value="Nei2_N"/>
</dbReference>
<evidence type="ECO:0000256" key="9">
    <source>
        <dbReference type="ARBA" id="ARBA00023204"/>
    </source>
</evidence>
<keyword evidence="10 16" id="KW-0456">Lyase</keyword>
<dbReference type="Pfam" id="PF01149">
    <property type="entry name" value="Fapy_DNA_glyco"/>
    <property type="match status" value="1"/>
</dbReference>